<feature type="region of interest" description="Disordered" evidence="1">
    <location>
        <begin position="1"/>
        <end position="39"/>
    </location>
</feature>
<evidence type="ECO:0000256" key="1">
    <source>
        <dbReference type="SAM" id="MobiDB-lite"/>
    </source>
</evidence>
<protein>
    <submittedName>
        <fullName evidence="2">Uncharacterized protein</fullName>
    </submittedName>
</protein>
<evidence type="ECO:0000313" key="3">
    <source>
        <dbReference type="Proteomes" id="UP000186955"/>
    </source>
</evidence>
<feature type="compositionally biased region" description="Basic and acidic residues" evidence="1">
    <location>
        <begin position="1"/>
        <end position="21"/>
    </location>
</feature>
<name>A0A1Q5UJQ7_9EURO</name>
<comment type="caution">
    <text evidence="2">The sequence shown here is derived from an EMBL/GenBank/DDBJ whole genome shotgun (WGS) entry which is preliminary data.</text>
</comment>
<accession>A0A1Q5UJQ7</accession>
<proteinExistence type="predicted"/>
<dbReference type="AlphaFoldDB" id="A0A1Q5UJQ7"/>
<evidence type="ECO:0000313" key="2">
    <source>
        <dbReference type="EMBL" id="OKP12725.1"/>
    </source>
</evidence>
<keyword evidence="3" id="KW-1185">Reference proteome</keyword>
<gene>
    <name evidence="2" type="ORF">PENSUB_1665</name>
</gene>
<organism evidence="2 3">
    <name type="scientific">Penicillium subrubescens</name>
    <dbReference type="NCBI Taxonomy" id="1316194"/>
    <lineage>
        <taxon>Eukaryota</taxon>
        <taxon>Fungi</taxon>
        <taxon>Dikarya</taxon>
        <taxon>Ascomycota</taxon>
        <taxon>Pezizomycotina</taxon>
        <taxon>Eurotiomycetes</taxon>
        <taxon>Eurotiomycetidae</taxon>
        <taxon>Eurotiales</taxon>
        <taxon>Aspergillaceae</taxon>
        <taxon>Penicillium</taxon>
    </lineage>
</organism>
<dbReference type="Proteomes" id="UP000186955">
    <property type="component" value="Unassembled WGS sequence"/>
</dbReference>
<sequence length="57" mass="6365">MFGNREIHSVANSGKERKYLEETAAQHADGSSEAQLESDTYCRGDTGRKMWVSTQSI</sequence>
<dbReference type="EMBL" id="MNBE01000182">
    <property type="protein sequence ID" value="OKP12725.1"/>
    <property type="molecule type" value="Genomic_DNA"/>
</dbReference>
<reference evidence="2 3" key="1">
    <citation type="submission" date="2016-10" db="EMBL/GenBank/DDBJ databases">
        <title>Genome sequence of the ascomycete fungus Penicillium subrubescens.</title>
        <authorList>
            <person name="De Vries R.P."/>
            <person name="Peng M."/>
            <person name="Dilokpimol A."/>
            <person name="Hilden K."/>
            <person name="Makela M.R."/>
            <person name="Grigoriev I."/>
            <person name="Riley R."/>
            <person name="Granchi Z."/>
        </authorList>
    </citation>
    <scope>NUCLEOTIDE SEQUENCE [LARGE SCALE GENOMIC DNA]</scope>
    <source>
        <strain evidence="2 3">CBS 132785</strain>
    </source>
</reference>